<accession>A0A7S6R7I7</accession>
<dbReference type="Proteomes" id="UP000593673">
    <property type="component" value="Segment"/>
</dbReference>
<reference evidence="1 2" key="1">
    <citation type="submission" date="2020-09" db="EMBL/GenBank/DDBJ databases">
        <authorList>
            <person name="Gold N."/>
            <person name="Khalifa L."/>
            <person name="Gelman D."/>
            <person name="Alkalay-Oren S."/>
            <person name="Coppenhagen-Glazer S."/>
            <person name="Hazan R."/>
        </authorList>
    </citation>
    <scope>NUCLEOTIDE SEQUENCE [LARGE SCALE GENOMIC DNA]</scope>
</reference>
<protein>
    <submittedName>
        <fullName evidence="1">Uncharacterized protein</fullName>
    </submittedName>
</protein>
<evidence type="ECO:0000313" key="2">
    <source>
        <dbReference type="Proteomes" id="UP000593673"/>
    </source>
</evidence>
<name>A0A7S6R7I7_9CAUD</name>
<proteinExistence type="predicted"/>
<dbReference type="EMBL" id="MW004544">
    <property type="protein sequence ID" value="QOV05833.1"/>
    <property type="molecule type" value="Genomic_DNA"/>
</dbReference>
<organism evidence="1 2">
    <name type="scientific">Enterococcus phage EFGrKN</name>
    <dbReference type="NCBI Taxonomy" id="2777300"/>
    <lineage>
        <taxon>Viruses</taxon>
        <taxon>Duplodnaviria</taxon>
        <taxon>Heunggongvirae</taxon>
        <taxon>Uroviricota</taxon>
        <taxon>Caudoviricetes</taxon>
        <taxon>Herelleviridae</taxon>
        <taxon>Brockvirinae</taxon>
        <taxon>Schiekvirus</taxon>
        <taxon>Schiekvirus EFDG1</taxon>
    </lineage>
</organism>
<evidence type="ECO:0000313" key="1">
    <source>
        <dbReference type="EMBL" id="QOV05833.1"/>
    </source>
</evidence>
<sequence>MMYLKFIGLNGSLGLVKDKIYFVTSEINEHYIILRIHGVHGKTVMCPYEALEKVLENWQVC</sequence>